<accession>A0ABS4QUV0</accession>
<gene>
    <name evidence="1" type="ORF">J2Z31_000916</name>
</gene>
<reference evidence="1 2" key="1">
    <citation type="submission" date="2021-03" db="EMBL/GenBank/DDBJ databases">
        <title>Genomic Encyclopedia of Type Strains, Phase IV (KMG-IV): sequencing the most valuable type-strain genomes for metagenomic binning, comparative biology and taxonomic classification.</title>
        <authorList>
            <person name="Goeker M."/>
        </authorList>
    </citation>
    <scope>NUCLEOTIDE SEQUENCE [LARGE SCALE GENOMIC DNA]</scope>
    <source>
        <strain evidence="1 2">DSM 13372</strain>
    </source>
</reference>
<evidence type="ECO:0000313" key="1">
    <source>
        <dbReference type="EMBL" id="MBP2234426.1"/>
    </source>
</evidence>
<proteinExistence type="predicted"/>
<evidence type="ECO:0000313" key="2">
    <source>
        <dbReference type="Proteomes" id="UP000730739"/>
    </source>
</evidence>
<keyword evidence="2" id="KW-1185">Reference proteome</keyword>
<protein>
    <submittedName>
        <fullName evidence="1">Uncharacterized protein</fullName>
    </submittedName>
</protein>
<sequence length="81" mass="9043">MRRYRFRIISANGATPWRMALASATALAIAPPTYVQEWPDQSTNVRPPFLATLKLMGALRAHPAVNADTWSHWRGTIVLSP</sequence>
<dbReference type="Proteomes" id="UP000730739">
    <property type="component" value="Unassembled WGS sequence"/>
</dbReference>
<comment type="caution">
    <text evidence="1">The sequence shown here is derived from an EMBL/GenBank/DDBJ whole genome shotgun (WGS) entry which is preliminary data.</text>
</comment>
<organism evidence="1 2">
    <name type="scientific">Sinorhizobium kostiense</name>
    <dbReference type="NCBI Taxonomy" id="76747"/>
    <lineage>
        <taxon>Bacteria</taxon>
        <taxon>Pseudomonadati</taxon>
        <taxon>Pseudomonadota</taxon>
        <taxon>Alphaproteobacteria</taxon>
        <taxon>Hyphomicrobiales</taxon>
        <taxon>Rhizobiaceae</taxon>
        <taxon>Sinorhizobium/Ensifer group</taxon>
        <taxon>Sinorhizobium</taxon>
    </lineage>
</organism>
<name>A0ABS4QUV0_9HYPH</name>
<dbReference type="EMBL" id="JAGILA010000001">
    <property type="protein sequence ID" value="MBP2234426.1"/>
    <property type="molecule type" value="Genomic_DNA"/>
</dbReference>